<dbReference type="PROSITE" id="PS51850">
    <property type="entry name" value="KARI_N"/>
    <property type="match status" value="1"/>
</dbReference>
<dbReference type="EMBL" id="CP137640">
    <property type="protein sequence ID" value="WVX79793.1"/>
    <property type="molecule type" value="Genomic_DNA"/>
</dbReference>
<feature type="domain" description="KARI N-terminal Rossmann" evidence="1">
    <location>
        <begin position="1"/>
        <end position="78"/>
    </location>
</feature>
<dbReference type="Pfam" id="PF07991">
    <property type="entry name" value="KARI_N"/>
    <property type="match status" value="1"/>
</dbReference>
<sequence>MPLVKQFVIPDYLYGKSIAILGYSREGREYAKLLRDHDISVVIGLRPVDDLWSDADGDGFQVKNLWDAVESADIIQVW</sequence>
<evidence type="ECO:0000259" key="1">
    <source>
        <dbReference type="PROSITE" id="PS51850"/>
    </source>
</evidence>
<dbReference type="InterPro" id="IPR013116">
    <property type="entry name" value="KARI_N"/>
</dbReference>
<organism evidence="2 3">
    <name type="scientific">Niallia oryzisoli</name>
    <dbReference type="NCBI Taxonomy" id="1737571"/>
    <lineage>
        <taxon>Bacteria</taxon>
        <taxon>Bacillati</taxon>
        <taxon>Bacillota</taxon>
        <taxon>Bacilli</taxon>
        <taxon>Bacillales</taxon>
        <taxon>Bacillaceae</taxon>
        <taxon>Niallia</taxon>
    </lineage>
</organism>
<proteinExistence type="predicted"/>
<dbReference type="Proteomes" id="UP001357223">
    <property type="component" value="Chromosome"/>
</dbReference>
<protein>
    <recommendedName>
        <fullName evidence="1">KARI N-terminal Rossmann domain-containing protein</fullName>
    </recommendedName>
</protein>
<dbReference type="Gene3D" id="3.40.50.720">
    <property type="entry name" value="NAD(P)-binding Rossmann-like Domain"/>
    <property type="match status" value="1"/>
</dbReference>
<accession>A0ABZ2C9V5</accession>
<dbReference type="RefSeq" id="WP_338448724.1">
    <property type="nucleotide sequence ID" value="NZ_CP137640.1"/>
</dbReference>
<dbReference type="InterPro" id="IPR036291">
    <property type="entry name" value="NAD(P)-bd_dom_sf"/>
</dbReference>
<reference evidence="2 3" key="1">
    <citation type="submission" date="2023-10" db="EMBL/GenBank/DDBJ databases">
        <title>Niallia locisalis sp.nov. isolated from a salt pond sample.</title>
        <authorList>
            <person name="Li X.-J."/>
            <person name="Dong L."/>
        </authorList>
    </citation>
    <scope>NUCLEOTIDE SEQUENCE [LARGE SCALE GENOMIC DNA]</scope>
    <source>
        <strain evidence="2 3">DSM 29761</strain>
    </source>
</reference>
<keyword evidence="3" id="KW-1185">Reference proteome</keyword>
<name>A0ABZ2C9V5_9BACI</name>
<evidence type="ECO:0000313" key="3">
    <source>
        <dbReference type="Proteomes" id="UP001357223"/>
    </source>
</evidence>
<gene>
    <name evidence="2" type="ORF">R4Z09_21265</name>
</gene>
<dbReference type="SUPFAM" id="SSF51735">
    <property type="entry name" value="NAD(P)-binding Rossmann-fold domains"/>
    <property type="match status" value="1"/>
</dbReference>
<evidence type="ECO:0000313" key="2">
    <source>
        <dbReference type="EMBL" id="WVX79793.1"/>
    </source>
</evidence>